<protein>
    <recommendedName>
        <fullName evidence="2">Reverse transcriptase zinc-binding domain-containing protein</fullName>
    </recommendedName>
</protein>
<accession>A0A6A2X2B7</accession>
<keyword evidence="4" id="KW-1185">Reference proteome</keyword>
<keyword evidence="1" id="KW-1133">Transmembrane helix</keyword>
<feature type="domain" description="Reverse transcriptase zinc-binding" evidence="2">
    <location>
        <begin position="91"/>
        <end position="174"/>
    </location>
</feature>
<sequence>MIFSIQNIWSHVFLLHSKILKRIEGLCNAFLWNDSDGSYEGARVSWERICYPKCEGGLGIKYILVGIRIAWKKILKLQDDYALVDILDGTFQARKVLDVLRCRKDKVLWFKVLWGMVVPRFSFISWLVLLDPLSTKTRMSAWGCSIDPPCLMCCYENESRDHLFADCVYSRQVWEDILRSCLVRRSRSGWADMVSWVLEYGRGRSLRAVAIRLAWRAYLYHI</sequence>
<evidence type="ECO:0000256" key="1">
    <source>
        <dbReference type="SAM" id="Phobius"/>
    </source>
</evidence>
<dbReference type="EMBL" id="VEPZ02001539">
    <property type="protein sequence ID" value="KAE8669003.1"/>
    <property type="molecule type" value="Genomic_DNA"/>
</dbReference>
<keyword evidence="1" id="KW-0812">Transmembrane</keyword>
<reference evidence="3" key="1">
    <citation type="submission" date="2019-09" db="EMBL/GenBank/DDBJ databases">
        <title>Draft genome information of white flower Hibiscus syriacus.</title>
        <authorList>
            <person name="Kim Y.-M."/>
        </authorList>
    </citation>
    <scope>NUCLEOTIDE SEQUENCE [LARGE SCALE GENOMIC DNA]</scope>
    <source>
        <strain evidence="3">YM2019G1</strain>
    </source>
</reference>
<comment type="caution">
    <text evidence="3">The sequence shown here is derived from an EMBL/GenBank/DDBJ whole genome shotgun (WGS) entry which is preliminary data.</text>
</comment>
<dbReference type="Pfam" id="PF13966">
    <property type="entry name" value="zf-RVT"/>
    <property type="match status" value="1"/>
</dbReference>
<proteinExistence type="predicted"/>
<evidence type="ECO:0000313" key="3">
    <source>
        <dbReference type="EMBL" id="KAE8669003.1"/>
    </source>
</evidence>
<dbReference type="PANTHER" id="PTHR33116:SF84">
    <property type="entry name" value="RNA-DIRECTED DNA POLYMERASE"/>
    <property type="match status" value="1"/>
</dbReference>
<name>A0A6A2X2B7_HIBSY</name>
<dbReference type="AlphaFoldDB" id="A0A6A2X2B7"/>
<evidence type="ECO:0000313" key="4">
    <source>
        <dbReference type="Proteomes" id="UP000436088"/>
    </source>
</evidence>
<keyword evidence="1" id="KW-0472">Membrane</keyword>
<feature type="transmembrane region" description="Helical" evidence="1">
    <location>
        <begin position="108"/>
        <end position="130"/>
    </location>
</feature>
<organism evidence="3 4">
    <name type="scientific">Hibiscus syriacus</name>
    <name type="common">Rose of Sharon</name>
    <dbReference type="NCBI Taxonomy" id="106335"/>
    <lineage>
        <taxon>Eukaryota</taxon>
        <taxon>Viridiplantae</taxon>
        <taxon>Streptophyta</taxon>
        <taxon>Embryophyta</taxon>
        <taxon>Tracheophyta</taxon>
        <taxon>Spermatophyta</taxon>
        <taxon>Magnoliopsida</taxon>
        <taxon>eudicotyledons</taxon>
        <taxon>Gunneridae</taxon>
        <taxon>Pentapetalae</taxon>
        <taxon>rosids</taxon>
        <taxon>malvids</taxon>
        <taxon>Malvales</taxon>
        <taxon>Malvaceae</taxon>
        <taxon>Malvoideae</taxon>
        <taxon>Hibiscus</taxon>
    </lineage>
</organism>
<gene>
    <name evidence="3" type="ORF">F3Y22_tig00112264pilonHSYRG00072</name>
</gene>
<dbReference type="InterPro" id="IPR026960">
    <property type="entry name" value="RVT-Znf"/>
</dbReference>
<evidence type="ECO:0000259" key="2">
    <source>
        <dbReference type="Pfam" id="PF13966"/>
    </source>
</evidence>
<dbReference type="Proteomes" id="UP000436088">
    <property type="component" value="Unassembled WGS sequence"/>
</dbReference>
<dbReference type="PANTHER" id="PTHR33116">
    <property type="entry name" value="REVERSE TRANSCRIPTASE ZINC-BINDING DOMAIN-CONTAINING PROTEIN-RELATED-RELATED"/>
    <property type="match status" value="1"/>
</dbReference>